<evidence type="ECO:0000313" key="6">
    <source>
        <dbReference type="EMBL" id="MFC4913190.1"/>
    </source>
</evidence>
<keyword evidence="5" id="KW-0223">Dioxygenase</keyword>
<organism evidence="6 7">
    <name type="scientific">Actinomadura gamaensis</name>
    <dbReference type="NCBI Taxonomy" id="1763541"/>
    <lineage>
        <taxon>Bacteria</taxon>
        <taxon>Bacillati</taxon>
        <taxon>Actinomycetota</taxon>
        <taxon>Actinomycetes</taxon>
        <taxon>Streptosporangiales</taxon>
        <taxon>Thermomonosporaceae</taxon>
        <taxon>Actinomadura</taxon>
    </lineage>
</organism>
<name>A0ABV9U9E2_9ACTN</name>
<evidence type="ECO:0000256" key="2">
    <source>
        <dbReference type="ARBA" id="ARBA00022723"/>
    </source>
</evidence>
<dbReference type="InterPro" id="IPR004294">
    <property type="entry name" value="Carotenoid_Oase"/>
</dbReference>
<dbReference type="PANTHER" id="PTHR10543:SF89">
    <property type="entry name" value="CAROTENOID 9,10(9',10')-CLEAVAGE DIOXYGENASE 1"/>
    <property type="match status" value="1"/>
</dbReference>
<sequence length="436" mass="48380">MESWLDGHRAPVPDETTARDLPVKGVLPAELDGRYLRNGPNPKPGEPSRHWFTGHGMVHGIRLRDGRAEWYRNRWVRTTRFTNGAPYLRDDLSLDLAAVPANTHVIAHDGTVYALVENGLPYELTPDLDTVGPCDFAGRLTTAMTAHPKRDPRTGDLLFFGYGAVPPYLTHHRLSADGRLVESREIEVPGPTMMHDFAITERYVVWLDLPMVFDLELLDRGMPYRWDGAYGARIGVMPREGEPRVRWFDVDPCYVFHVGNAFEDDRGRVTLTGVRYDEADIASLWSEIGGAPSSVSSPSGDSYLHRWTLDPATGRAHEEKLDDLSVEFPTLDDDRVGRAHRYLYSVTRSGVVKHDLESGSSASRRLDGHVGEAVFVPAEGRRDEDDGWLLTVESGASGSSLLVLAAADLSETARVLLPRRVPAGFHGSWIPAAAVR</sequence>
<keyword evidence="4 5" id="KW-0408">Iron</keyword>
<evidence type="ECO:0000256" key="3">
    <source>
        <dbReference type="ARBA" id="ARBA00023002"/>
    </source>
</evidence>
<gene>
    <name evidence="6" type="ORF">ACFPCY_38240</name>
</gene>
<dbReference type="EC" id="1.13.11.-" evidence="5"/>
<protein>
    <recommendedName>
        <fullName evidence="5">Dioxygenase</fullName>
        <ecNumber evidence="5">1.13.11.-</ecNumber>
    </recommendedName>
</protein>
<proteinExistence type="inferred from homology"/>
<keyword evidence="3 5" id="KW-0560">Oxidoreductase</keyword>
<evidence type="ECO:0000256" key="5">
    <source>
        <dbReference type="RuleBase" id="RU364048"/>
    </source>
</evidence>
<keyword evidence="2 5" id="KW-0479">Metal-binding</keyword>
<accession>A0ABV9U9E2</accession>
<dbReference type="PANTHER" id="PTHR10543">
    <property type="entry name" value="BETA-CAROTENE DIOXYGENASE"/>
    <property type="match status" value="1"/>
</dbReference>
<keyword evidence="7" id="KW-1185">Reference proteome</keyword>
<comment type="similarity">
    <text evidence="1 5">Belongs to the carotenoid oxygenase family.</text>
</comment>
<evidence type="ECO:0000313" key="7">
    <source>
        <dbReference type="Proteomes" id="UP001595872"/>
    </source>
</evidence>
<comment type="caution">
    <text evidence="6">The sequence shown here is derived from an EMBL/GenBank/DDBJ whole genome shotgun (WGS) entry which is preliminary data.</text>
</comment>
<reference evidence="7" key="1">
    <citation type="journal article" date="2019" name="Int. J. Syst. Evol. Microbiol.">
        <title>The Global Catalogue of Microorganisms (GCM) 10K type strain sequencing project: providing services to taxonomists for standard genome sequencing and annotation.</title>
        <authorList>
            <consortium name="The Broad Institute Genomics Platform"/>
            <consortium name="The Broad Institute Genome Sequencing Center for Infectious Disease"/>
            <person name="Wu L."/>
            <person name="Ma J."/>
        </authorList>
    </citation>
    <scope>NUCLEOTIDE SEQUENCE [LARGE SCALE GENOMIC DNA]</scope>
    <source>
        <strain evidence="7">KLKA75</strain>
    </source>
</reference>
<dbReference type="Proteomes" id="UP001595872">
    <property type="component" value="Unassembled WGS sequence"/>
</dbReference>
<dbReference type="EMBL" id="JBHSIT010000015">
    <property type="protein sequence ID" value="MFC4913190.1"/>
    <property type="molecule type" value="Genomic_DNA"/>
</dbReference>
<comment type="cofactor">
    <cofactor evidence="5">
        <name>Fe(2+)</name>
        <dbReference type="ChEBI" id="CHEBI:29033"/>
    </cofactor>
    <text evidence="5">Binds 1 Fe(2+) ion per subunit.</text>
</comment>
<evidence type="ECO:0000256" key="4">
    <source>
        <dbReference type="ARBA" id="ARBA00023004"/>
    </source>
</evidence>
<evidence type="ECO:0000256" key="1">
    <source>
        <dbReference type="ARBA" id="ARBA00006787"/>
    </source>
</evidence>
<dbReference type="Pfam" id="PF03055">
    <property type="entry name" value="RPE65"/>
    <property type="match status" value="1"/>
</dbReference>
<dbReference type="RefSeq" id="WP_378263865.1">
    <property type="nucleotide sequence ID" value="NZ_JBHSIT010000015.1"/>
</dbReference>